<dbReference type="Proteomes" id="UP000077469">
    <property type="component" value="Chromosome"/>
</dbReference>
<reference evidence="1 2" key="1">
    <citation type="submission" date="2014-01" db="EMBL/GenBank/DDBJ databases">
        <title>Genome sequencing of Thermotog hypogea.</title>
        <authorList>
            <person name="Zhang X."/>
            <person name="Alvare G."/>
            <person name="Fristensky B."/>
            <person name="Chen L."/>
            <person name="Suen T."/>
            <person name="Chen Q."/>
            <person name="Ma K."/>
        </authorList>
    </citation>
    <scope>NUCLEOTIDE SEQUENCE [LARGE SCALE GENOMIC DNA]</scope>
    <source>
        <strain evidence="1 2">DSM 11164</strain>
    </source>
</reference>
<name>A0A0X1KP16_9THEM</name>
<keyword evidence="2" id="KW-1185">Reference proteome</keyword>
<dbReference type="PATRIC" id="fig|1123384.7.peg.250"/>
<dbReference type="Gene3D" id="2.40.10.120">
    <property type="match status" value="1"/>
</dbReference>
<dbReference type="PaxDb" id="1123384-AJ81_01240"/>
<dbReference type="Gene3D" id="3.10.28.20">
    <property type="entry name" value="Acetamidase/Formamidase-like domains"/>
    <property type="match status" value="1"/>
</dbReference>
<dbReference type="InterPro" id="IPR004304">
    <property type="entry name" value="FmdA_AmdA"/>
</dbReference>
<evidence type="ECO:0000313" key="1">
    <source>
        <dbReference type="EMBL" id="AJC73048.1"/>
    </source>
</evidence>
<dbReference type="EMBL" id="CP007141">
    <property type="protein sequence ID" value="AJC73048.1"/>
    <property type="molecule type" value="Genomic_DNA"/>
</dbReference>
<dbReference type="GO" id="GO:0016811">
    <property type="term" value="F:hydrolase activity, acting on carbon-nitrogen (but not peptide) bonds, in linear amides"/>
    <property type="evidence" value="ECO:0007669"/>
    <property type="project" value="InterPro"/>
</dbReference>
<dbReference type="PANTHER" id="PTHR31891">
    <property type="entry name" value="FORMAMIDASE C869.04-RELATED"/>
    <property type="match status" value="1"/>
</dbReference>
<dbReference type="AlphaFoldDB" id="A0A0X1KP16"/>
<dbReference type="Pfam" id="PF03069">
    <property type="entry name" value="FmdA_AmdA"/>
    <property type="match status" value="2"/>
</dbReference>
<proteinExistence type="predicted"/>
<dbReference type="KEGG" id="phy:AJ81_01240"/>
<dbReference type="RefSeq" id="WP_031503349.1">
    <property type="nucleotide sequence ID" value="NC_022795.1"/>
</dbReference>
<dbReference type="STRING" id="1123384.AJ81_01240"/>
<evidence type="ECO:0000313" key="2">
    <source>
        <dbReference type="Proteomes" id="UP000077469"/>
    </source>
</evidence>
<sequence length="290" mass="31537">MKVIPKDNVIYAFSPGMKPVAHVHAGETVQFETLDALGGQIQDEANVMNLDFSKVNPATGPIYVEGTKKGQTLVVEILDINISSDRGVIVAEEGFGVLKNVVKGFKAKILPIRDGHVIFNDLSIPIRPMIGVIGVAPEREEFPTGTAHKHGGNMDTKEISIRCKIHLPIFQDGALFALGDVHAVMGDGEVCVSACEVPATVTVKIDIEDRTIEWPIVETEENVYVLVSLPKLEDALEEATRVAVKMISEARKLSFEEAYMLASLIVDVGVSQLVDPNLTAKAKIPKRYLV</sequence>
<organism evidence="1 2">
    <name type="scientific">Pseudothermotoga hypogea DSM 11164 = NBRC 106472</name>
    <dbReference type="NCBI Taxonomy" id="1123384"/>
    <lineage>
        <taxon>Bacteria</taxon>
        <taxon>Thermotogati</taxon>
        <taxon>Thermotogota</taxon>
        <taxon>Thermotogae</taxon>
        <taxon>Thermotogales</taxon>
        <taxon>Thermotogaceae</taxon>
        <taxon>Pseudothermotoga</taxon>
    </lineage>
</organism>
<accession>A0A0X1KP16</accession>
<dbReference type="Gene3D" id="2.60.120.580">
    <property type="entry name" value="Acetamidase/Formamidase-like domains"/>
    <property type="match status" value="1"/>
</dbReference>
<gene>
    <name evidence="1" type="ORF">AJ81_01240</name>
</gene>
<dbReference type="PANTHER" id="PTHR31891:SF1">
    <property type="entry name" value="FORMAMIDASE C869.04-RELATED"/>
    <property type="match status" value="1"/>
</dbReference>
<dbReference type="OrthoDB" id="9811740at2"/>
<protein>
    <submittedName>
        <fullName evidence="1">Formamidase</fullName>
    </submittedName>
</protein>
<dbReference type="SUPFAM" id="SSF141130">
    <property type="entry name" value="Acetamidase/Formamidase-like"/>
    <property type="match status" value="1"/>
</dbReference>